<dbReference type="InterPro" id="IPR036425">
    <property type="entry name" value="MoaB/Mog-like_dom_sf"/>
</dbReference>
<accession>B3EPM2</accession>
<keyword evidence="8 11" id="KW-0460">Magnesium</keyword>
<dbReference type="PANTHER" id="PTHR10192">
    <property type="entry name" value="MOLYBDOPTERIN BIOSYNTHESIS PROTEIN"/>
    <property type="match status" value="1"/>
</dbReference>
<dbReference type="NCBIfam" id="NF045515">
    <property type="entry name" value="Glp_gephyrin"/>
    <property type="match status" value="1"/>
</dbReference>
<evidence type="ECO:0000256" key="6">
    <source>
        <dbReference type="ARBA" id="ARBA00022679"/>
    </source>
</evidence>
<dbReference type="eggNOG" id="COG0303">
    <property type="taxonomic scope" value="Bacteria"/>
</dbReference>
<dbReference type="CDD" id="cd00887">
    <property type="entry name" value="MoeA"/>
    <property type="match status" value="1"/>
</dbReference>
<dbReference type="SUPFAM" id="SSF63882">
    <property type="entry name" value="MoeA N-terminal region -like"/>
    <property type="match status" value="1"/>
</dbReference>
<evidence type="ECO:0000256" key="3">
    <source>
        <dbReference type="ARBA" id="ARBA00005046"/>
    </source>
</evidence>
<evidence type="ECO:0000256" key="9">
    <source>
        <dbReference type="ARBA" id="ARBA00023150"/>
    </source>
</evidence>
<keyword evidence="6 11" id="KW-0808">Transferase</keyword>
<dbReference type="EC" id="2.10.1.1" evidence="11"/>
<keyword evidence="5 11" id="KW-0500">Molybdenum</keyword>
<dbReference type="OrthoDB" id="9804758at2"/>
<dbReference type="KEGG" id="cpb:Cphamn1_2361"/>
<dbReference type="HOGENOM" id="CLU_010186_7_1_10"/>
<dbReference type="FunFam" id="2.170.190.11:FF:000001">
    <property type="entry name" value="Molybdopterin molybdenumtransferase"/>
    <property type="match status" value="1"/>
</dbReference>
<dbReference type="Gene3D" id="2.170.190.11">
    <property type="entry name" value="Molybdopterin biosynthesis moea protein, domain 3"/>
    <property type="match status" value="1"/>
</dbReference>
<dbReference type="GO" id="GO:0061599">
    <property type="term" value="F:molybdopterin molybdotransferase activity"/>
    <property type="evidence" value="ECO:0007669"/>
    <property type="project" value="UniProtKB-UniRule"/>
</dbReference>
<comment type="cofactor">
    <cofactor evidence="1 11">
        <name>Mg(2+)</name>
        <dbReference type="ChEBI" id="CHEBI:18420"/>
    </cofactor>
</comment>
<gene>
    <name evidence="13" type="ordered locus">Cphamn1_2361</name>
</gene>
<dbReference type="InterPro" id="IPR005110">
    <property type="entry name" value="MoeA_linker/N"/>
</dbReference>
<evidence type="ECO:0000259" key="12">
    <source>
        <dbReference type="SMART" id="SM00852"/>
    </source>
</evidence>
<dbReference type="Gene3D" id="3.40.980.10">
    <property type="entry name" value="MoaB/Mog-like domain"/>
    <property type="match status" value="1"/>
</dbReference>
<dbReference type="EMBL" id="CP001101">
    <property type="protein sequence ID" value="ACE05262.1"/>
    <property type="molecule type" value="Genomic_DNA"/>
</dbReference>
<dbReference type="FunFam" id="3.40.980.10:FF:000004">
    <property type="entry name" value="Molybdopterin molybdenumtransferase"/>
    <property type="match status" value="1"/>
</dbReference>
<dbReference type="Gene3D" id="3.90.105.10">
    <property type="entry name" value="Molybdopterin biosynthesis moea protein, domain 2"/>
    <property type="match status" value="1"/>
</dbReference>
<evidence type="ECO:0000256" key="10">
    <source>
        <dbReference type="ARBA" id="ARBA00047317"/>
    </source>
</evidence>
<comment type="catalytic activity">
    <reaction evidence="10">
        <text>adenylyl-molybdopterin + molybdate = Mo-molybdopterin + AMP + H(+)</text>
        <dbReference type="Rhea" id="RHEA:35047"/>
        <dbReference type="ChEBI" id="CHEBI:15378"/>
        <dbReference type="ChEBI" id="CHEBI:36264"/>
        <dbReference type="ChEBI" id="CHEBI:62727"/>
        <dbReference type="ChEBI" id="CHEBI:71302"/>
        <dbReference type="ChEBI" id="CHEBI:456215"/>
        <dbReference type="EC" id="2.10.1.1"/>
    </reaction>
</comment>
<dbReference type="SMART" id="SM00852">
    <property type="entry name" value="MoCF_biosynth"/>
    <property type="match status" value="1"/>
</dbReference>
<organism evidence="13">
    <name type="scientific">Chlorobium phaeobacteroides (strain BS1)</name>
    <dbReference type="NCBI Taxonomy" id="331678"/>
    <lineage>
        <taxon>Bacteria</taxon>
        <taxon>Pseudomonadati</taxon>
        <taxon>Chlorobiota</taxon>
        <taxon>Chlorobiia</taxon>
        <taxon>Chlorobiales</taxon>
        <taxon>Chlorobiaceae</taxon>
        <taxon>Chlorobium/Pelodictyon group</taxon>
        <taxon>Chlorobium</taxon>
    </lineage>
</organism>
<evidence type="ECO:0000256" key="5">
    <source>
        <dbReference type="ARBA" id="ARBA00022505"/>
    </source>
</evidence>
<evidence type="ECO:0000256" key="2">
    <source>
        <dbReference type="ARBA" id="ARBA00002901"/>
    </source>
</evidence>
<dbReference type="InterPro" id="IPR036688">
    <property type="entry name" value="MoeA_C_domain_IV_sf"/>
</dbReference>
<evidence type="ECO:0000256" key="8">
    <source>
        <dbReference type="ARBA" id="ARBA00022842"/>
    </source>
</evidence>
<dbReference type="InterPro" id="IPR005111">
    <property type="entry name" value="MoeA_C_domain_IV"/>
</dbReference>
<comment type="function">
    <text evidence="2 11">Catalyzes the insertion of molybdate into adenylated molybdopterin with the concomitant release of AMP.</text>
</comment>
<dbReference type="SUPFAM" id="SSF63867">
    <property type="entry name" value="MoeA C-terminal domain-like"/>
    <property type="match status" value="1"/>
</dbReference>
<dbReference type="InterPro" id="IPR036135">
    <property type="entry name" value="MoeA_linker/N_sf"/>
</dbReference>
<dbReference type="SUPFAM" id="SSF53218">
    <property type="entry name" value="Molybdenum cofactor biosynthesis proteins"/>
    <property type="match status" value="1"/>
</dbReference>
<comment type="similarity">
    <text evidence="4 11">Belongs to the MoeA family.</text>
</comment>
<evidence type="ECO:0000256" key="4">
    <source>
        <dbReference type="ARBA" id="ARBA00010763"/>
    </source>
</evidence>
<name>B3EPM2_CHLPB</name>
<dbReference type="PROSITE" id="PS01079">
    <property type="entry name" value="MOCF_BIOSYNTHESIS_2"/>
    <property type="match status" value="1"/>
</dbReference>
<sequence>MTGVREAHEIIAAAICELPVETMPLETVQGQVLAEEIVAGFALPGFDNAAMDGFAVQWADIQEASGDNPVTLRVLEEISAGNMPRETVSSGCCAQIMTGAPMPEGADTVVMFENTSGFGGSEVAVFKAPEFRANVRYAGEEVPEGELLLSRGVRLTPAEIGVLAAFGRKEVQVYRRPKVAIVTVGDELRLPGEQLEGSSIYNSNRYSLAACVASSGATIAGLWQVPDDPRAIGKALDEALGSCDLLITAGGISTGEYDYMQRLLTDLGVEQKFWKVAQKPGKPFFFGRRKEGAVVFGLPGNPVSSLVCFLEYCMPTLSVMQNSRYHGKIEAELFERFPADKKRYRFLFGRIWQKEGRLFCNATRKIESHMITSLAGANCLIEAPPSGRFLSPGTVVTCNLLPWSSLHDPS</sequence>
<dbReference type="Gene3D" id="2.40.340.10">
    <property type="entry name" value="MoeA, C-terminal, domain IV"/>
    <property type="match status" value="1"/>
</dbReference>
<dbReference type="Pfam" id="PF03453">
    <property type="entry name" value="MoeA_N"/>
    <property type="match status" value="1"/>
</dbReference>
<dbReference type="InterPro" id="IPR038987">
    <property type="entry name" value="MoeA-like"/>
</dbReference>
<feature type="domain" description="MoaB/Mog" evidence="12">
    <location>
        <begin position="180"/>
        <end position="319"/>
    </location>
</feature>
<dbReference type="Pfam" id="PF03454">
    <property type="entry name" value="MoeA_C"/>
    <property type="match status" value="1"/>
</dbReference>
<dbReference type="PANTHER" id="PTHR10192:SF5">
    <property type="entry name" value="GEPHYRIN"/>
    <property type="match status" value="1"/>
</dbReference>
<dbReference type="STRING" id="331678.Cphamn1_2361"/>
<evidence type="ECO:0000313" key="13">
    <source>
        <dbReference type="EMBL" id="ACE05262.1"/>
    </source>
</evidence>
<dbReference type="GO" id="GO:0005829">
    <property type="term" value="C:cytosol"/>
    <property type="evidence" value="ECO:0007669"/>
    <property type="project" value="TreeGrafter"/>
</dbReference>
<dbReference type="InterPro" id="IPR001453">
    <property type="entry name" value="MoaB/Mog_dom"/>
</dbReference>
<keyword evidence="7 11" id="KW-0479">Metal-binding</keyword>
<evidence type="ECO:0000256" key="7">
    <source>
        <dbReference type="ARBA" id="ARBA00022723"/>
    </source>
</evidence>
<evidence type="ECO:0000256" key="11">
    <source>
        <dbReference type="RuleBase" id="RU365090"/>
    </source>
</evidence>
<dbReference type="UniPathway" id="UPA00344"/>
<dbReference type="GO" id="GO:0046872">
    <property type="term" value="F:metal ion binding"/>
    <property type="evidence" value="ECO:0007669"/>
    <property type="project" value="UniProtKB-UniRule"/>
</dbReference>
<protein>
    <recommendedName>
        <fullName evidence="11">Molybdopterin molybdenumtransferase</fullName>
        <ecNumber evidence="11">2.10.1.1</ecNumber>
    </recommendedName>
</protein>
<dbReference type="Pfam" id="PF00994">
    <property type="entry name" value="MoCF_biosynth"/>
    <property type="match status" value="1"/>
</dbReference>
<reference evidence="13" key="1">
    <citation type="submission" date="2008-06" db="EMBL/GenBank/DDBJ databases">
        <title>Complete sequence of Chlorobium phaeobacteroides BS1.</title>
        <authorList>
            <consortium name="US DOE Joint Genome Institute"/>
            <person name="Lucas S."/>
            <person name="Copeland A."/>
            <person name="Lapidus A."/>
            <person name="Glavina del Rio T."/>
            <person name="Dalin E."/>
            <person name="Tice H."/>
            <person name="Bruce D."/>
            <person name="Goodwin L."/>
            <person name="Pitluck S."/>
            <person name="Schmutz J."/>
            <person name="Larimer F."/>
            <person name="Land M."/>
            <person name="Hauser L."/>
            <person name="Kyrpides N."/>
            <person name="Ovchinnikova G."/>
            <person name="Li T."/>
            <person name="Liu Z."/>
            <person name="Zhao F."/>
            <person name="Overmann J."/>
            <person name="Bryant D.A."/>
            <person name="Richardson P."/>
        </authorList>
    </citation>
    <scope>NUCLEOTIDE SEQUENCE [LARGE SCALE GENOMIC DNA]</scope>
    <source>
        <strain evidence="13">BS1</strain>
    </source>
</reference>
<dbReference type="GO" id="GO:0006777">
    <property type="term" value="P:Mo-molybdopterin cofactor biosynthetic process"/>
    <property type="evidence" value="ECO:0007669"/>
    <property type="project" value="UniProtKB-UniRule"/>
</dbReference>
<proteinExistence type="inferred from homology"/>
<keyword evidence="9 11" id="KW-0501">Molybdenum cofactor biosynthesis</keyword>
<dbReference type="AlphaFoldDB" id="B3EPM2"/>
<comment type="pathway">
    <text evidence="3 11">Cofactor biosynthesis; molybdopterin biosynthesis.</text>
</comment>
<dbReference type="NCBIfam" id="TIGR00177">
    <property type="entry name" value="molyb_syn"/>
    <property type="match status" value="1"/>
</dbReference>
<dbReference type="InterPro" id="IPR008284">
    <property type="entry name" value="MoCF_biosynth_CS"/>
</dbReference>
<evidence type="ECO:0000256" key="1">
    <source>
        <dbReference type="ARBA" id="ARBA00001946"/>
    </source>
</evidence>